<keyword evidence="1" id="KW-0732">Signal</keyword>
<comment type="caution">
    <text evidence="3">The sequence shown here is derived from an EMBL/GenBank/DDBJ whole genome shotgun (WGS) entry which is preliminary data.</text>
</comment>
<keyword evidence="4" id="KW-1185">Reference proteome</keyword>
<reference evidence="3 4" key="1">
    <citation type="submission" date="2020-08" db="EMBL/GenBank/DDBJ databases">
        <title>Functional genomics of gut bacteria from endangered species of beetles.</title>
        <authorList>
            <person name="Carlos-Shanley C."/>
        </authorList>
    </citation>
    <scope>NUCLEOTIDE SEQUENCE [LARGE SCALE GENOMIC DNA]</scope>
    <source>
        <strain evidence="3 4">S00070</strain>
    </source>
</reference>
<dbReference type="PROSITE" id="PS51257">
    <property type="entry name" value="PROKAR_LIPOPROTEIN"/>
    <property type="match status" value="1"/>
</dbReference>
<protein>
    <submittedName>
        <fullName evidence="3">GWxTD domain-containing protein</fullName>
    </submittedName>
</protein>
<dbReference type="Pfam" id="PF20094">
    <property type="entry name" value="GWxTD_dom"/>
    <property type="match status" value="1"/>
</dbReference>
<dbReference type="EMBL" id="JACHKT010000005">
    <property type="protein sequence ID" value="MBB6002403.1"/>
    <property type="molecule type" value="Genomic_DNA"/>
</dbReference>
<feature type="signal peptide" evidence="1">
    <location>
        <begin position="1"/>
        <end position="21"/>
    </location>
</feature>
<organism evidence="3 4">
    <name type="scientific">Arcicella rosea</name>
    <dbReference type="NCBI Taxonomy" id="502909"/>
    <lineage>
        <taxon>Bacteria</taxon>
        <taxon>Pseudomonadati</taxon>
        <taxon>Bacteroidota</taxon>
        <taxon>Cytophagia</taxon>
        <taxon>Cytophagales</taxon>
        <taxon>Flectobacillaceae</taxon>
        <taxon>Arcicella</taxon>
    </lineage>
</organism>
<evidence type="ECO:0000256" key="1">
    <source>
        <dbReference type="SAM" id="SignalP"/>
    </source>
</evidence>
<dbReference type="InterPro" id="IPR030959">
    <property type="entry name" value="GWxTD_dom"/>
</dbReference>
<gene>
    <name evidence="3" type="ORF">HNP25_001055</name>
</gene>
<dbReference type="Proteomes" id="UP000524404">
    <property type="component" value="Unassembled WGS sequence"/>
</dbReference>
<evidence type="ECO:0000313" key="4">
    <source>
        <dbReference type="Proteomes" id="UP000524404"/>
    </source>
</evidence>
<name>A0A841EN03_9BACT</name>
<dbReference type="RefSeq" id="WP_184131326.1">
    <property type="nucleotide sequence ID" value="NZ_JACHKT010000005.1"/>
</dbReference>
<feature type="domain" description="GWxTD" evidence="2">
    <location>
        <begin position="237"/>
        <end position="408"/>
    </location>
</feature>
<sequence length="412" mass="47666">MKKILLFIPIILFLASCSPTAPKKTKEQGESKVLLQRFLSKSRFLDNGSSVRIFLSIDIDRTFTLAEASKDFVISYNLYPDYSAKQNSLSTGNVAINTENATQEGGLLTVWFDIPKPKDLLTGLALAEIKDLRTGNKIFNDCFLRFQSGKVSDYFMFYDKTGKTPLARNYFTVQDTVVLRSLSEKEQTFKVFKYRYDFDAAISPMSTTPRAASKSLFVDSSFTISSNKPFVLKSDALYYFTRDTTESYGIGMVVGDKRFPKMTRPEKLVRPLIYVSTNAETSDLYNSKDSKRSLDNYWLNIMQGNQGTAKRTIKSYYQRVEQANRLFTTYKEGWKTDKGMVYIVMGDPTRITRTKDKEVWTYTRNSQYSEVNFTFTRRANQFADDHYELQRYAEYQSIWFPTVEQWRNGDKI</sequence>
<proteinExistence type="predicted"/>
<dbReference type="NCBIfam" id="TIGR04514">
    <property type="entry name" value="GWxTD_dom"/>
    <property type="match status" value="1"/>
</dbReference>
<dbReference type="AlphaFoldDB" id="A0A841EN03"/>
<feature type="chain" id="PRO_5032661268" evidence="1">
    <location>
        <begin position="22"/>
        <end position="412"/>
    </location>
</feature>
<evidence type="ECO:0000259" key="2">
    <source>
        <dbReference type="Pfam" id="PF20094"/>
    </source>
</evidence>
<accession>A0A841EN03</accession>
<evidence type="ECO:0000313" key="3">
    <source>
        <dbReference type="EMBL" id="MBB6002403.1"/>
    </source>
</evidence>